<dbReference type="InterPro" id="IPR015590">
    <property type="entry name" value="Aldehyde_DH_dom"/>
</dbReference>
<dbReference type="InterPro" id="IPR016161">
    <property type="entry name" value="Ald_DH/histidinol_DH"/>
</dbReference>
<evidence type="ECO:0000256" key="4">
    <source>
        <dbReference type="PROSITE-ProRule" id="PRU10007"/>
    </source>
</evidence>
<evidence type="ECO:0000259" key="6">
    <source>
        <dbReference type="Pfam" id="PF00171"/>
    </source>
</evidence>
<dbReference type="RefSeq" id="WP_251629477.1">
    <property type="nucleotide sequence ID" value="NZ_JBBMFN010000036.1"/>
</dbReference>
<keyword evidence="8" id="KW-1185">Reference proteome</keyword>
<dbReference type="SUPFAM" id="SSF53720">
    <property type="entry name" value="ALDH-like"/>
    <property type="match status" value="1"/>
</dbReference>
<evidence type="ECO:0000313" key="8">
    <source>
        <dbReference type="Proteomes" id="UP001465426"/>
    </source>
</evidence>
<dbReference type="PROSITE" id="PS00687">
    <property type="entry name" value="ALDEHYDE_DEHYDR_GLU"/>
    <property type="match status" value="1"/>
</dbReference>
<evidence type="ECO:0000256" key="1">
    <source>
        <dbReference type="ARBA" id="ARBA00009986"/>
    </source>
</evidence>
<protein>
    <recommendedName>
        <fullName evidence="3">Aldehyde dehydrogenase</fullName>
    </recommendedName>
</protein>
<reference evidence="7 8" key="1">
    <citation type="submission" date="2024-03" db="EMBL/GenBank/DDBJ databases">
        <title>Human intestinal bacterial collection.</title>
        <authorList>
            <person name="Pauvert C."/>
            <person name="Hitch T.C.A."/>
            <person name="Clavel T."/>
        </authorList>
    </citation>
    <scope>NUCLEOTIDE SEQUENCE [LARGE SCALE GENOMIC DNA]</scope>
    <source>
        <strain evidence="7 8">CLA-SR-H024</strain>
    </source>
</reference>
<accession>A0ABV1F0I1</accession>
<organism evidence="7 8">
    <name type="scientific">Niallia hominis</name>
    <dbReference type="NCBI Taxonomy" id="3133173"/>
    <lineage>
        <taxon>Bacteria</taxon>
        <taxon>Bacillati</taxon>
        <taxon>Bacillota</taxon>
        <taxon>Bacilli</taxon>
        <taxon>Bacillales</taxon>
        <taxon>Bacillaceae</taxon>
        <taxon>Niallia</taxon>
    </lineage>
</organism>
<proteinExistence type="inferred from homology"/>
<feature type="domain" description="Aldehyde dehydrogenase" evidence="6">
    <location>
        <begin position="2"/>
        <end position="428"/>
    </location>
</feature>
<dbReference type="CDD" id="cd07136">
    <property type="entry name" value="ALDH_YwdH-P39616"/>
    <property type="match status" value="1"/>
</dbReference>
<dbReference type="Gene3D" id="3.40.605.10">
    <property type="entry name" value="Aldehyde Dehydrogenase, Chain A, domain 1"/>
    <property type="match status" value="1"/>
</dbReference>
<name>A0ABV1F0I1_9BACI</name>
<dbReference type="PANTHER" id="PTHR43570:SF16">
    <property type="entry name" value="ALDEHYDE DEHYDROGENASE TYPE III, ISOFORM Q"/>
    <property type="match status" value="1"/>
</dbReference>
<dbReference type="Pfam" id="PF00171">
    <property type="entry name" value="Aldedh"/>
    <property type="match status" value="1"/>
</dbReference>
<dbReference type="InterPro" id="IPR016163">
    <property type="entry name" value="Ald_DH_C"/>
</dbReference>
<gene>
    <name evidence="7" type="ORF">WMO63_14530</name>
</gene>
<dbReference type="Proteomes" id="UP001465426">
    <property type="component" value="Unassembled WGS sequence"/>
</dbReference>
<sequence length="457" mass="51021">MNVDERLAQTKTFFATQKTLPYTFRLQQLDKLRNAILENEQRLIEALQKDLGKHPFESYTSEIGFVLNSIRHTMKCLKRWMKPKKVKSTWSLFPSKGQILSEPYGTVLIIGPFNYPFQLLIEPLIGAIAAGNCAILKPSELVPTVSAVVTDIVNTVFEPSYICSVEGGVETNQALLHANFDYIFFTGSTKVGKIVMEAAAKQLTPVTLELGGKSPVIIDETANLKIAAKRIIWGKTLNAGQTCVAPDYIMVHESVKDPLIAELKNTLLNYFGERIEEKEDFGRIVSERHFLRLQEMLEADREGILFGGNSNIETRFIEPTILDATWASASMQEEIFGPILPILSYSKLDKAVEAIKKLDKPLALYLFTNSKDTEEKVIHAISSGGVSINDVLTHIVPPNLPFGGVGASGMGAYHGEYSFTTFSHQRSVLRKSVRVDIPILFPPYTEKKDKLIRKVLK</sequence>
<dbReference type="InterPro" id="IPR012394">
    <property type="entry name" value="Aldehyde_DH_NAD(P)"/>
</dbReference>
<dbReference type="InterPro" id="IPR029510">
    <property type="entry name" value="Ald_DH_CS_GLU"/>
</dbReference>
<keyword evidence="2 3" id="KW-0560">Oxidoreductase</keyword>
<evidence type="ECO:0000256" key="3">
    <source>
        <dbReference type="PIRNR" id="PIRNR036492"/>
    </source>
</evidence>
<dbReference type="InterPro" id="IPR016162">
    <property type="entry name" value="Ald_DH_N"/>
</dbReference>
<dbReference type="Gene3D" id="3.40.309.10">
    <property type="entry name" value="Aldehyde Dehydrogenase, Chain A, domain 2"/>
    <property type="match status" value="1"/>
</dbReference>
<comment type="similarity">
    <text evidence="1 3 5">Belongs to the aldehyde dehydrogenase family.</text>
</comment>
<evidence type="ECO:0000256" key="5">
    <source>
        <dbReference type="RuleBase" id="RU003345"/>
    </source>
</evidence>
<evidence type="ECO:0000313" key="7">
    <source>
        <dbReference type="EMBL" id="MEQ2466875.1"/>
    </source>
</evidence>
<dbReference type="EMBL" id="JBBMFN010000036">
    <property type="protein sequence ID" value="MEQ2466875.1"/>
    <property type="molecule type" value="Genomic_DNA"/>
</dbReference>
<feature type="active site" evidence="4">
    <location>
        <position position="209"/>
    </location>
</feature>
<dbReference type="PANTHER" id="PTHR43570">
    <property type="entry name" value="ALDEHYDE DEHYDROGENASE"/>
    <property type="match status" value="1"/>
</dbReference>
<dbReference type="PIRSF" id="PIRSF036492">
    <property type="entry name" value="ALDH"/>
    <property type="match status" value="1"/>
</dbReference>
<comment type="caution">
    <text evidence="7">The sequence shown here is derived from an EMBL/GenBank/DDBJ whole genome shotgun (WGS) entry which is preliminary data.</text>
</comment>
<evidence type="ECO:0000256" key="2">
    <source>
        <dbReference type="ARBA" id="ARBA00023002"/>
    </source>
</evidence>